<gene>
    <name evidence="3" type="ORF">ACFSF0_11590</name>
</gene>
<feature type="signal peptide" evidence="2">
    <location>
        <begin position="1"/>
        <end position="28"/>
    </location>
</feature>
<dbReference type="RefSeq" id="WP_147911396.1">
    <property type="nucleotide sequence ID" value="NZ_JBHUEJ010000022.1"/>
</dbReference>
<evidence type="ECO:0000256" key="2">
    <source>
        <dbReference type="SAM" id="SignalP"/>
    </source>
</evidence>
<evidence type="ECO:0000313" key="3">
    <source>
        <dbReference type="EMBL" id="MFD1711256.1"/>
    </source>
</evidence>
<reference evidence="4" key="1">
    <citation type="journal article" date="2019" name="Int. J. Syst. Evol. Microbiol.">
        <title>The Global Catalogue of Microorganisms (GCM) 10K type strain sequencing project: providing services to taxonomists for standard genome sequencing and annotation.</title>
        <authorList>
            <consortium name="The Broad Institute Genomics Platform"/>
            <consortium name="The Broad Institute Genome Sequencing Center for Infectious Disease"/>
            <person name="Wu L."/>
            <person name="Ma J."/>
        </authorList>
    </citation>
    <scope>NUCLEOTIDE SEQUENCE [LARGE SCALE GENOMIC DNA]</scope>
    <source>
        <strain evidence="4">LMG 29247</strain>
    </source>
</reference>
<keyword evidence="2" id="KW-0732">Signal</keyword>
<dbReference type="Pfam" id="PF12889">
    <property type="entry name" value="DUF3829"/>
    <property type="match status" value="1"/>
</dbReference>
<organism evidence="3 4">
    <name type="scientific">Ottowia flava</name>
    <dbReference type="NCBI Taxonomy" id="2675430"/>
    <lineage>
        <taxon>Bacteria</taxon>
        <taxon>Pseudomonadati</taxon>
        <taxon>Pseudomonadota</taxon>
        <taxon>Betaproteobacteria</taxon>
        <taxon>Burkholderiales</taxon>
        <taxon>Comamonadaceae</taxon>
        <taxon>Ottowia</taxon>
    </lineage>
</organism>
<comment type="caution">
    <text evidence="3">The sequence shown here is derived from an EMBL/GenBank/DDBJ whole genome shotgun (WGS) entry which is preliminary data.</text>
</comment>
<dbReference type="PROSITE" id="PS51257">
    <property type="entry name" value="PROKAR_LIPOPROTEIN"/>
    <property type="match status" value="1"/>
</dbReference>
<dbReference type="Proteomes" id="UP001597304">
    <property type="component" value="Unassembled WGS sequence"/>
</dbReference>
<feature type="chain" id="PRO_5047187358" evidence="2">
    <location>
        <begin position="29"/>
        <end position="352"/>
    </location>
</feature>
<dbReference type="InterPro" id="IPR024291">
    <property type="entry name" value="DUF3829"/>
</dbReference>
<name>A0ABW4KV18_9BURK</name>
<sequence length="352" mass="37950">MTRYPSRPLHGWPVAATALALAALSACGEKTAPAPAPAPAPAAAPAPTAPPAPPAPKAPPAPQAKAPASESQKLNEYVACYNGADSRAHDAMNRYRRWVQDMKTGPTGKERNVLGVYTVSDHSVKACAKLPELADAAPPLPELDQAAKPYAAALTAWAGTLAEADKYYSRQDYKDDKMAKGKAMHADLVKHFEAFDTASKAFSQALETANDKRQTEQLAELEKSEGRKFNYWHIATMMNAKKLTKLISEDSFDVDQASAALKAFEDAAQGLTDFAKQAPKDELPMMYSSMGSAVEDFLVAAKQRIRRVRDKVPYSQGEKMNLGGGGGWMVNGSPDALVRKYNDLIGASNRLR</sequence>
<evidence type="ECO:0000256" key="1">
    <source>
        <dbReference type="SAM" id="MobiDB-lite"/>
    </source>
</evidence>
<feature type="compositionally biased region" description="Pro residues" evidence="1">
    <location>
        <begin position="34"/>
        <end position="62"/>
    </location>
</feature>
<accession>A0ABW4KV18</accession>
<keyword evidence="4" id="KW-1185">Reference proteome</keyword>
<feature type="region of interest" description="Disordered" evidence="1">
    <location>
        <begin position="29"/>
        <end position="71"/>
    </location>
</feature>
<dbReference type="EMBL" id="JBHUEJ010000022">
    <property type="protein sequence ID" value="MFD1711256.1"/>
    <property type="molecule type" value="Genomic_DNA"/>
</dbReference>
<protein>
    <submittedName>
        <fullName evidence="3">YiiG family protein</fullName>
    </submittedName>
</protein>
<evidence type="ECO:0000313" key="4">
    <source>
        <dbReference type="Proteomes" id="UP001597304"/>
    </source>
</evidence>
<proteinExistence type="predicted"/>